<evidence type="ECO:0000256" key="9">
    <source>
        <dbReference type="SAM" id="Phobius"/>
    </source>
</evidence>
<keyword evidence="6" id="KW-0675">Receptor</keyword>
<dbReference type="Gene3D" id="1.20.1070.10">
    <property type="entry name" value="Rhodopsin 7-helix transmembrane proteins"/>
    <property type="match status" value="1"/>
</dbReference>
<organism evidence="11 12">
    <name type="scientific">Clavelina lepadiformis</name>
    <name type="common">Light-bulb sea squirt</name>
    <name type="synonym">Ascidia lepadiformis</name>
    <dbReference type="NCBI Taxonomy" id="159417"/>
    <lineage>
        <taxon>Eukaryota</taxon>
        <taxon>Metazoa</taxon>
        <taxon>Chordata</taxon>
        <taxon>Tunicata</taxon>
        <taxon>Ascidiacea</taxon>
        <taxon>Aplousobranchia</taxon>
        <taxon>Clavelinidae</taxon>
        <taxon>Clavelina</taxon>
    </lineage>
</organism>
<evidence type="ECO:0000313" key="11">
    <source>
        <dbReference type="EMBL" id="CAK8683578.1"/>
    </source>
</evidence>
<dbReference type="InterPro" id="IPR017452">
    <property type="entry name" value="GPCR_Rhodpsn_7TM"/>
</dbReference>
<evidence type="ECO:0000256" key="5">
    <source>
        <dbReference type="ARBA" id="ARBA00023136"/>
    </source>
</evidence>
<feature type="transmembrane region" description="Helical" evidence="9">
    <location>
        <begin position="197"/>
        <end position="219"/>
    </location>
</feature>
<keyword evidence="5 9" id="KW-0472">Membrane</keyword>
<evidence type="ECO:0000313" key="12">
    <source>
        <dbReference type="Proteomes" id="UP001642483"/>
    </source>
</evidence>
<dbReference type="PANTHER" id="PTHR24243:SF234">
    <property type="entry name" value="GROWTH HORMONE SECRETAGOGUE RECEPTOR TYPE 1-LIKE"/>
    <property type="match status" value="1"/>
</dbReference>
<dbReference type="PANTHER" id="PTHR24243">
    <property type="entry name" value="G-PROTEIN COUPLED RECEPTOR"/>
    <property type="match status" value="1"/>
</dbReference>
<comment type="subcellular location">
    <subcellularLocation>
        <location evidence="1">Membrane</location>
        <topology evidence="1">Multi-pass membrane protein</topology>
    </subcellularLocation>
</comment>
<keyword evidence="2 9" id="KW-0812">Transmembrane</keyword>
<dbReference type="EMBL" id="CAWYQH010000097">
    <property type="protein sequence ID" value="CAK8683578.1"/>
    <property type="molecule type" value="Genomic_DNA"/>
</dbReference>
<evidence type="ECO:0000256" key="3">
    <source>
        <dbReference type="ARBA" id="ARBA00022989"/>
    </source>
</evidence>
<dbReference type="PRINTS" id="PR00237">
    <property type="entry name" value="GPCRRHODOPSN"/>
</dbReference>
<comment type="caution">
    <text evidence="11">The sequence shown here is derived from an EMBL/GenBank/DDBJ whole genome shotgun (WGS) entry which is preliminary data.</text>
</comment>
<dbReference type="SUPFAM" id="SSF81321">
    <property type="entry name" value="Family A G protein-coupled receptor-like"/>
    <property type="match status" value="1"/>
</dbReference>
<keyword evidence="7" id="KW-0807">Transducer</keyword>
<dbReference type="PROSITE" id="PS50262">
    <property type="entry name" value="G_PROTEIN_RECEP_F1_2"/>
    <property type="match status" value="1"/>
</dbReference>
<keyword evidence="8" id="KW-0175">Coiled coil</keyword>
<feature type="transmembrane region" description="Helical" evidence="9">
    <location>
        <begin position="20"/>
        <end position="43"/>
    </location>
</feature>
<name>A0ABP0FW81_CLALP</name>
<feature type="coiled-coil region" evidence="8">
    <location>
        <begin position="222"/>
        <end position="254"/>
    </location>
</feature>
<feature type="transmembrane region" description="Helical" evidence="9">
    <location>
        <begin position="55"/>
        <end position="74"/>
    </location>
</feature>
<dbReference type="InterPro" id="IPR000276">
    <property type="entry name" value="GPCR_Rhodpsn"/>
</dbReference>
<feature type="transmembrane region" description="Helical" evidence="9">
    <location>
        <begin position="250"/>
        <end position="273"/>
    </location>
</feature>
<evidence type="ECO:0000256" key="7">
    <source>
        <dbReference type="ARBA" id="ARBA00023224"/>
    </source>
</evidence>
<dbReference type="SMART" id="SM01381">
    <property type="entry name" value="7TM_GPCR_Srsx"/>
    <property type="match status" value="1"/>
</dbReference>
<reference evidence="11 12" key="1">
    <citation type="submission" date="2024-02" db="EMBL/GenBank/DDBJ databases">
        <authorList>
            <person name="Daric V."/>
            <person name="Darras S."/>
        </authorList>
    </citation>
    <scope>NUCLEOTIDE SEQUENCE [LARGE SCALE GENOMIC DNA]</scope>
</reference>
<protein>
    <recommendedName>
        <fullName evidence="10">G-protein coupled receptors family 1 profile domain-containing protein</fullName>
    </recommendedName>
</protein>
<proteinExistence type="predicted"/>
<keyword evidence="12" id="KW-1185">Reference proteome</keyword>
<feature type="domain" description="G-protein coupled receptors family 1 profile" evidence="10">
    <location>
        <begin position="35"/>
        <end position="310"/>
    </location>
</feature>
<evidence type="ECO:0000259" key="10">
    <source>
        <dbReference type="PROSITE" id="PS50262"/>
    </source>
</evidence>
<evidence type="ECO:0000256" key="1">
    <source>
        <dbReference type="ARBA" id="ARBA00004141"/>
    </source>
</evidence>
<gene>
    <name evidence="11" type="ORF">CVLEPA_LOCUS14639</name>
</gene>
<feature type="transmembrane region" description="Helical" evidence="9">
    <location>
        <begin position="94"/>
        <end position="116"/>
    </location>
</feature>
<sequence>MLSLANDTFKLMFGETEIAITASIILPLFVFGVVGNIVTIIVIYRSPKLKSKFNYVIFSICFSDLISAMLSPLFLYRRTWGFLSWNLSDALCKIFWAGDNFTSVATSLHILLFAFFRLTSIMYPRWFKRITIKHVKLALIVVWVSSFGVGFILFVFMFGSRLINRHASNPERTWPSCIAYTERLGMLRMYSKVGYSIFFYIPMVLITVLSIRIVYVIYLRKIQRREAMKKKHQKENSQEQKQQKKEKKAVLQLSLIVGSFALGYIPHTAFHFVATTSKPKTQFDLHMQWWFGQLEYITLRISECLNPIFYNLASPKMRHETMALITKSGGRSNTPRNTTKPVCINTLDQNTV</sequence>
<keyword evidence="3 9" id="KW-1133">Transmembrane helix</keyword>
<accession>A0ABP0FW81</accession>
<keyword evidence="4" id="KW-0297">G-protein coupled receptor</keyword>
<feature type="transmembrane region" description="Helical" evidence="9">
    <location>
        <begin position="137"/>
        <end position="158"/>
    </location>
</feature>
<evidence type="ECO:0000256" key="4">
    <source>
        <dbReference type="ARBA" id="ARBA00023040"/>
    </source>
</evidence>
<evidence type="ECO:0000256" key="6">
    <source>
        <dbReference type="ARBA" id="ARBA00023170"/>
    </source>
</evidence>
<dbReference type="Proteomes" id="UP001642483">
    <property type="component" value="Unassembled WGS sequence"/>
</dbReference>
<evidence type="ECO:0000256" key="8">
    <source>
        <dbReference type="SAM" id="Coils"/>
    </source>
</evidence>
<evidence type="ECO:0000256" key="2">
    <source>
        <dbReference type="ARBA" id="ARBA00022692"/>
    </source>
</evidence>
<dbReference type="Pfam" id="PF00001">
    <property type="entry name" value="7tm_1"/>
    <property type="match status" value="1"/>
</dbReference>